<dbReference type="InterPro" id="IPR003395">
    <property type="entry name" value="RecF/RecN/SMC_N"/>
</dbReference>
<proteinExistence type="inferred from homology"/>
<dbReference type="SUPFAM" id="SSF52540">
    <property type="entry name" value="P-loop containing nucleoside triphosphate hydrolases"/>
    <property type="match status" value="2"/>
</dbReference>
<evidence type="ECO:0000256" key="2">
    <source>
        <dbReference type="ARBA" id="ARBA00018687"/>
    </source>
</evidence>
<sequence length="1209" mass="135596">MARLAVRRTRSPESDDEDEVTSRPRTPASTAANDRKRARRSTRDDDSSDDESSGERSVPKATQQTLTRPISKAPLTNLDPYPQHQPGAIVRVKLKNFVTYTLAEFKPGPSLNMVIGPNGTGKSTLVCAICLGLGWPASLLGRGDKIGEFVKHGAAEAYIEIELKGKPKENGRVRNSIIARKMRKDGNKNDWWINGNPSTEKAVRTHAQSFSIQIDNLCQFLPQDKVVQFAQMDPKEILKSTQQAAGDAQMTKHHETLIQLRAVQKDKVGAQRANKEELQNLTKRQEMQQAEVERLRDRAKHKEKLEWLERAALIPEFFTAKARTETAKQTSKRLERELNQLREESGPALRKVNSKQKYHQNVQKLVKERSNELKTAQEEAKAAADAVAELQTHIDDFNTRIATDKKMAQSKQQGLAKQREELARLQAARDQPVPDFDPRAMNAEITDRDREIEALDDKKREAEDRAREMQRQRRVREQALAEKEENIRKFDTTSGQLEQRFEAINKEAARAWKWIQANQNIFEKPVLGPPALVCNVPDLTIAPAIESILQKSDLCIFTAQTHNDYIKLQDKLSKEQGLSVALRVRPDDNMDSMRKPYSTEELQSYGLDSYAIDHIEGPQKVLAMLCDEKKLHLAAIAKGQISSEQHERLMVRSRIGTYFSQGTIHKFIRRAELGPQATISSSSVARPPIIWTDKPVDLGRKAALQREVSEIKGELEEIQSGIEDRKKEFADAGAKIKELNEQKKQIEADKARLQRELSTWNGLPGKIDDLNRKIGELDRWLKGAVDRRRGWNAEREDTMIKRAEGAVQYAERIGTIKECMAKLIAAEVQEIEAASDVEVLGQRNEAIRDMLKAKTDEEKEAADTAHEMLQNVRRMMKAAQKLQEEAKRLSDDGDPVFLTLIKEMIRDKWTPEHHRAEIEAVNAQIELTGVGNGDAIRQYEERQKKIESLQAAVANSETQIDEALRAIKEVRDQWEPAVEALVAKISDAFAESFARIGCAGQVEVGKAHSKAPEDCVEENGGEENGLDFANWRINISVKFREHEPLSLLDNHRQSGGERAVSTIFYLMALQSLSRAPFRVVDEINQGMDGRNERMVHGRMVDVACAEREDGGGGGSQYFLITPKLLSGLKYRRGMTILCIVSGEHVPAEGQPVDEDAGNAGPYKNYPTLGDFLPFARKYAALGLGGGSTQTPALGRRVDSGVAMVGAVSG</sequence>
<reference evidence="7 8" key="1">
    <citation type="submission" date="2015-06" db="EMBL/GenBank/DDBJ databases">
        <title>Draft genome of the ant-associated black yeast Phialophora attae CBS 131958.</title>
        <authorList>
            <person name="Moreno L.F."/>
            <person name="Stielow B.J."/>
            <person name="de Hoog S."/>
            <person name="Vicente V.A."/>
            <person name="Weiss V.A."/>
            <person name="de Vries M."/>
            <person name="Cruz L.M."/>
            <person name="Souza E.M."/>
        </authorList>
    </citation>
    <scope>NUCLEOTIDE SEQUENCE [LARGE SCALE GENOMIC DNA]</scope>
    <source>
        <strain evidence="7 8">CBS 131958</strain>
    </source>
</reference>
<protein>
    <recommendedName>
        <fullName evidence="2">Structural maintenance of chromosomes protein 5</fullName>
    </recommendedName>
</protein>
<dbReference type="GO" id="GO:0003697">
    <property type="term" value="F:single-stranded DNA binding"/>
    <property type="evidence" value="ECO:0007669"/>
    <property type="project" value="TreeGrafter"/>
</dbReference>
<comment type="similarity">
    <text evidence="1">Belongs to the SMC family. SMC5 subfamily.</text>
</comment>
<name>A0A0N1HWY3_9EURO</name>
<feature type="coiled-coil region" evidence="4">
    <location>
        <begin position="273"/>
        <end position="500"/>
    </location>
</feature>
<dbReference type="VEuPathDB" id="FungiDB:AB675_2585"/>
<evidence type="ECO:0000313" key="8">
    <source>
        <dbReference type="Proteomes" id="UP000038010"/>
    </source>
</evidence>
<dbReference type="PANTHER" id="PTHR45916">
    <property type="entry name" value="STRUCTURAL MAINTENANCE OF CHROMOSOMES PROTEIN 5"/>
    <property type="match status" value="1"/>
</dbReference>
<organism evidence="7 8">
    <name type="scientific">Cyphellophora attinorum</name>
    <dbReference type="NCBI Taxonomy" id="1664694"/>
    <lineage>
        <taxon>Eukaryota</taxon>
        <taxon>Fungi</taxon>
        <taxon>Dikarya</taxon>
        <taxon>Ascomycota</taxon>
        <taxon>Pezizomycotina</taxon>
        <taxon>Eurotiomycetes</taxon>
        <taxon>Chaetothyriomycetidae</taxon>
        <taxon>Chaetothyriales</taxon>
        <taxon>Cyphellophoraceae</taxon>
        <taxon>Cyphellophora</taxon>
    </lineage>
</organism>
<dbReference type="OrthoDB" id="10254973at2759"/>
<dbReference type="PANTHER" id="PTHR45916:SF1">
    <property type="entry name" value="STRUCTURAL MAINTENANCE OF CHROMOSOMES PROTEIN 5"/>
    <property type="match status" value="1"/>
</dbReference>
<dbReference type="STRING" id="1664694.A0A0N1HWY3"/>
<evidence type="ECO:0000259" key="6">
    <source>
        <dbReference type="Pfam" id="PF02463"/>
    </source>
</evidence>
<dbReference type="EMBL" id="LFJN01000002">
    <property type="protein sequence ID" value="KPI44885.1"/>
    <property type="molecule type" value="Genomic_DNA"/>
</dbReference>
<dbReference type="InterPro" id="IPR027417">
    <property type="entry name" value="P-loop_NTPase"/>
</dbReference>
<evidence type="ECO:0000256" key="3">
    <source>
        <dbReference type="ARBA" id="ARBA00023054"/>
    </source>
</evidence>
<dbReference type="Gene3D" id="3.40.50.300">
    <property type="entry name" value="P-loop containing nucleotide triphosphate hydrolases"/>
    <property type="match status" value="2"/>
</dbReference>
<dbReference type="Pfam" id="PF02463">
    <property type="entry name" value="SMC_N"/>
    <property type="match status" value="1"/>
</dbReference>
<feature type="coiled-coil region" evidence="4">
    <location>
        <begin position="939"/>
        <end position="973"/>
    </location>
</feature>
<dbReference type="GO" id="GO:0000724">
    <property type="term" value="P:double-strand break repair via homologous recombination"/>
    <property type="evidence" value="ECO:0007669"/>
    <property type="project" value="TreeGrafter"/>
</dbReference>
<evidence type="ECO:0000313" key="7">
    <source>
        <dbReference type="EMBL" id="KPI44885.1"/>
    </source>
</evidence>
<feature type="compositionally biased region" description="Polar residues" evidence="5">
    <location>
        <begin position="23"/>
        <end position="32"/>
    </location>
</feature>
<dbReference type="RefSeq" id="XP_018004848.1">
    <property type="nucleotide sequence ID" value="XM_018142568.1"/>
</dbReference>
<evidence type="ECO:0000256" key="4">
    <source>
        <dbReference type="SAM" id="Coils"/>
    </source>
</evidence>
<evidence type="ECO:0000256" key="5">
    <source>
        <dbReference type="SAM" id="MobiDB-lite"/>
    </source>
</evidence>
<dbReference type="Gene3D" id="6.10.140.920">
    <property type="match status" value="1"/>
</dbReference>
<keyword evidence="3 4" id="KW-0175">Coiled coil</keyword>
<gene>
    <name evidence="7" type="ORF">AB675_2585</name>
</gene>
<dbReference type="GO" id="GO:0005634">
    <property type="term" value="C:nucleus"/>
    <property type="evidence" value="ECO:0007669"/>
    <property type="project" value="TreeGrafter"/>
</dbReference>
<evidence type="ECO:0000256" key="1">
    <source>
        <dbReference type="ARBA" id="ARBA00010171"/>
    </source>
</evidence>
<dbReference type="GO" id="GO:0030915">
    <property type="term" value="C:Smc5-Smc6 complex"/>
    <property type="evidence" value="ECO:0007669"/>
    <property type="project" value="TreeGrafter"/>
</dbReference>
<feature type="domain" description="RecF/RecN/SMC N-terminal" evidence="6">
    <location>
        <begin position="89"/>
        <end position="1096"/>
    </location>
</feature>
<dbReference type="GeneID" id="28734448"/>
<keyword evidence="8" id="KW-1185">Reference proteome</keyword>
<accession>A0A0N1HWY3</accession>
<feature type="region of interest" description="Disordered" evidence="5">
    <location>
        <begin position="1"/>
        <end position="81"/>
    </location>
</feature>
<dbReference type="Proteomes" id="UP000038010">
    <property type="component" value="Unassembled WGS sequence"/>
</dbReference>
<dbReference type="AlphaFoldDB" id="A0A0N1HWY3"/>
<feature type="coiled-coil region" evidence="4">
    <location>
        <begin position="701"/>
        <end position="763"/>
    </location>
</feature>
<comment type="caution">
    <text evidence="7">The sequence shown here is derived from an EMBL/GenBank/DDBJ whole genome shotgun (WGS) entry which is preliminary data.</text>
</comment>
<feature type="coiled-coil region" evidence="4">
    <location>
        <begin position="865"/>
        <end position="892"/>
    </location>
</feature>